<dbReference type="NCBIfam" id="TIGR04131">
    <property type="entry name" value="Bac_Flav_CTERM"/>
    <property type="match status" value="1"/>
</dbReference>
<dbReference type="OrthoDB" id="9765926at2"/>
<dbReference type="Proteomes" id="UP000181898">
    <property type="component" value="Chromosome"/>
</dbReference>
<dbReference type="SUPFAM" id="SSF82171">
    <property type="entry name" value="DPP6 N-terminal domain-like"/>
    <property type="match status" value="1"/>
</dbReference>
<feature type="domain" description="PKD" evidence="2">
    <location>
        <begin position="438"/>
        <end position="501"/>
    </location>
</feature>
<dbReference type="Pfam" id="PF13585">
    <property type="entry name" value="CHU_C"/>
    <property type="match status" value="1"/>
</dbReference>
<dbReference type="PROSITE" id="PS50093">
    <property type="entry name" value="PKD"/>
    <property type="match status" value="1"/>
</dbReference>
<name>A0A1L3JGP9_9FLAO</name>
<feature type="chain" id="PRO_5012701774" description="PKD domain-containing protein" evidence="1">
    <location>
        <begin position="19"/>
        <end position="1491"/>
    </location>
</feature>
<dbReference type="InterPro" id="IPR026341">
    <property type="entry name" value="T9SS_type_B"/>
</dbReference>
<dbReference type="InterPro" id="IPR000601">
    <property type="entry name" value="PKD_dom"/>
</dbReference>
<dbReference type="EMBL" id="CP018155">
    <property type="protein sequence ID" value="APG64290.1"/>
    <property type="molecule type" value="Genomic_DNA"/>
</dbReference>
<evidence type="ECO:0000259" key="2">
    <source>
        <dbReference type="PROSITE" id="PS50093"/>
    </source>
</evidence>
<keyword evidence="4" id="KW-1185">Reference proteome</keyword>
<evidence type="ECO:0000256" key="1">
    <source>
        <dbReference type="SAM" id="SignalP"/>
    </source>
</evidence>
<sequence>MKKLLPLIFLFLTFNLFAQKEANIWYFGRNAGIDFSTTPPTALTDGQLNTLEGCSSFSDSNGNLLFYVGAPNSADNRLTVWDKNHNIMNYTNGNIGNNLLGHTSSTQSAMIIPKPESTTIFYLFTVDDGPGSGGAEGMNLYTIDMSLNGGLGQLIDEDGDGDFFEDLSDIRKNDWTEKVAAVRGANCNEFWVVSVVNNTFFSYQVTSSGVNLTPVTSPVSTPAQRRGYLKLSPDGSKLAIANQDSNAMVYSFDNSTGRVSNDGIILLNTGGDGQPYGVEFSIDSKKLYFSTVSSFRQDLSEPEVTYRLFQFDLIATDIPGSKSEIYRNNNGFRGALQLGPDGRIYATIPQAYDDPNGDARFLSVIENPTANATDIIFTQNAIDLGGRTATQGLPPFISSLLLGIELTDTTNNQIISDEIVQYCLTENILIQPEAVTPQTGTTVDYEWTFDDGTTTSIISTTRDLTLNNIQFNNAGEYTLTVTLTDECGNPTKLEGTFTIEVYNNLTPVAPTDINFCDDDGDGLQAFDFQTDLTPTILNGQDPTLVEVVYYPTENDALNNTAPITNPFTPTAFYDGPIWVRVHNQRAPNACNEVYSFNLQITGEPVAQTPDDIVACDGDGTDSVDNDGLYDNFILNTRDAQILGALSETQYTVSYHTSLADAQTSATTNAIDKNTNYQSGNDIIFVRVENVDNVNCNDTSQSFELIVNPLPTPVDVTILQCDDDADLVADINLTLEQENISTNHTNETFEYFTTQAEAIAGTPVIANPIAYNASNGDQVWVRTISTENCYRITTIDIIISFASDVPYNRNFIECDDFLDLDGNDTPGANDDTDGIATFDFSAATSEILGHPSLAGALNLDVKYFETIADRASEINEISDISNHRNNNDPAYANLQTIYAKIINTVNNDCTGLAELTLQTTPVPVANAINPDNEYELCDDFVDADGSNGIIQSFDLESQTAAILGSQDPLAYTITYHESAADATSGANPLASPYTNITRDRQTIYARVSGNGCYFDRYSFDIVVNSLPIANQLNMANTLEVCDDDADGSATNGFVQNIDLETLTTTILGTQDPTNFTVTYHTSYALAQTGAIPITGMYSNTTQGGDTVYVRIVNNTTTCVNDTFNFQVLINAEPLANPDNLVSNLSECDNDADGDDANGFVQSFDLESQIPDILGDPTVQDEDDFNVTFHLTQADATDGSAPQSSPFTNTDINQQTIFVRIENKATGCVNDDLTFDVIVNSLPDFVVTSPQIVCLNNPPLTLTVENPNDVYTYQWFDASGNPLGTAITQDVTVGGDYSVTATTTNGTMCPRTRTITVNESNIATITDDDITIVDDSENNSITINDSNLGEGDYEFALIDENGFTIVNYQDEAFFDGLNGGIYTIHIRDKNGCGVTTHTVPVIEFPKFFTPNNDGIKDVWTIKGTNATFFPINTVVIFNRQGKIINQFNINAYGWDGHYKDKAMPSNNYWFKATLVDAKGITRTRSGYFSLIRR</sequence>
<protein>
    <recommendedName>
        <fullName evidence="2">PKD domain-containing protein</fullName>
    </recommendedName>
</protein>
<keyword evidence="1" id="KW-0732">Signal</keyword>
<dbReference type="SUPFAM" id="SSF49299">
    <property type="entry name" value="PKD domain"/>
    <property type="match status" value="1"/>
</dbReference>
<dbReference type="RefSeq" id="WP_072554614.1">
    <property type="nucleotide sequence ID" value="NZ_CP018155.1"/>
</dbReference>
<evidence type="ECO:0000313" key="3">
    <source>
        <dbReference type="EMBL" id="APG64290.1"/>
    </source>
</evidence>
<feature type="signal peptide" evidence="1">
    <location>
        <begin position="1"/>
        <end position="18"/>
    </location>
</feature>
<dbReference type="KEGG" id="ten:LPB136_02400"/>
<dbReference type="InterPro" id="IPR013783">
    <property type="entry name" value="Ig-like_fold"/>
</dbReference>
<reference evidence="3 4" key="1">
    <citation type="submission" date="2016-11" db="EMBL/GenBank/DDBJ databases">
        <title>Tenacibaculum sp. LPB0136, isolated from marine environment.</title>
        <authorList>
            <person name="Kim E."/>
            <person name="Yi H."/>
        </authorList>
    </citation>
    <scope>NUCLEOTIDE SEQUENCE [LARGE SCALE GENOMIC DNA]</scope>
    <source>
        <strain evidence="3 4">LPB0136</strain>
    </source>
</reference>
<dbReference type="STRING" id="1850252.LPB136_02400"/>
<organism evidence="3 4">
    <name type="scientific">Tenacibaculum todarodis</name>
    <dbReference type="NCBI Taxonomy" id="1850252"/>
    <lineage>
        <taxon>Bacteria</taxon>
        <taxon>Pseudomonadati</taxon>
        <taxon>Bacteroidota</taxon>
        <taxon>Flavobacteriia</taxon>
        <taxon>Flavobacteriales</taxon>
        <taxon>Flavobacteriaceae</taxon>
        <taxon>Tenacibaculum</taxon>
    </lineage>
</organism>
<evidence type="ECO:0000313" key="4">
    <source>
        <dbReference type="Proteomes" id="UP000181898"/>
    </source>
</evidence>
<proteinExistence type="predicted"/>
<dbReference type="Gene3D" id="2.60.40.10">
    <property type="entry name" value="Immunoglobulins"/>
    <property type="match status" value="1"/>
</dbReference>
<dbReference type="Pfam" id="PF18911">
    <property type="entry name" value="PKD_4"/>
    <property type="match status" value="1"/>
</dbReference>
<accession>A0A1L3JGP9</accession>
<gene>
    <name evidence="3" type="ORF">LPB136_02400</name>
</gene>
<dbReference type="InterPro" id="IPR035986">
    <property type="entry name" value="PKD_dom_sf"/>
</dbReference>